<sequence length="77" mass="8173">MTRALVATCVGVLGAASVAGPAQAGVWIHATTNPYGSEAECDAAGSRYVAHYCTFTTYPKDCGRCGVRGWYLSYYLD</sequence>
<keyword evidence="1" id="KW-0732">Signal</keyword>
<dbReference type="EMBL" id="VLKE01000001">
    <property type="protein sequence ID" value="TWH65587.1"/>
    <property type="molecule type" value="Genomic_DNA"/>
</dbReference>
<comment type="caution">
    <text evidence="2">The sequence shown here is derived from an EMBL/GenBank/DDBJ whole genome shotgun (WGS) entry which is preliminary data.</text>
</comment>
<dbReference type="RefSeq" id="WP_145772869.1">
    <property type="nucleotide sequence ID" value="NZ_BAAATQ010000073.1"/>
</dbReference>
<dbReference type="Proteomes" id="UP000319825">
    <property type="component" value="Unassembled WGS sequence"/>
</dbReference>
<evidence type="ECO:0000313" key="3">
    <source>
        <dbReference type="Proteomes" id="UP000319825"/>
    </source>
</evidence>
<name>A0A562I3F9_MICOL</name>
<feature type="chain" id="PRO_5021830396" description="Secreted protein" evidence="1">
    <location>
        <begin position="25"/>
        <end position="77"/>
    </location>
</feature>
<dbReference type="OrthoDB" id="9894793at2"/>
<gene>
    <name evidence="2" type="ORF">JD77_00524</name>
</gene>
<protein>
    <recommendedName>
        <fullName evidence="4">Secreted protein</fullName>
    </recommendedName>
</protein>
<accession>A0A562I3F9</accession>
<evidence type="ECO:0000313" key="2">
    <source>
        <dbReference type="EMBL" id="TWH65587.1"/>
    </source>
</evidence>
<organism evidence="2 3">
    <name type="scientific">Micromonospora olivasterospora</name>
    <dbReference type="NCBI Taxonomy" id="1880"/>
    <lineage>
        <taxon>Bacteria</taxon>
        <taxon>Bacillati</taxon>
        <taxon>Actinomycetota</taxon>
        <taxon>Actinomycetes</taxon>
        <taxon>Micromonosporales</taxon>
        <taxon>Micromonosporaceae</taxon>
        <taxon>Micromonospora</taxon>
    </lineage>
</organism>
<feature type="signal peptide" evidence="1">
    <location>
        <begin position="1"/>
        <end position="24"/>
    </location>
</feature>
<reference evidence="2 3" key="1">
    <citation type="submission" date="2019-07" db="EMBL/GenBank/DDBJ databases">
        <title>R&amp;d 2014.</title>
        <authorList>
            <person name="Klenk H.-P."/>
        </authorList>
    </citation>
    <scope>NUCLEOTIDE SEQUENCE [LARGE SCALE GENOMIC DNA]</scope>
    <source>
        <strain evidence="2 3">DSM 43868</strain>
    </source>
</reference>
<dbReference type="AlphaFoldDB" id="A0A562I3F9"/>
<proteinExistence type="predicted"/>
<evidence type="ECO:0000256" key="1">
    <source>
        <dbReference type="SAM" id="SignalP"/>
    </source>
</evidence>
<keyword evidence="3" id="KW-1185">Reference proteome</keyword>
<evidence type="ECO:0008006" key="4">
    <source>
        <dbReference type="Google" id="ProtNLM"/>
    </source>
</evidence>